<dbReference type="SUPFAM" id="SSF56112">
    <property type="entry name" value="Protein kinase-like (PK-like)"/>
    <property type="match status" value="1"/>
</dbReference>
<evidence type="ECO:0000256" key="1">
    <source>
        <dbReference type="SAM" id="SignalP"/>
    </source>
</evidence>
<dbReference type="PANTHER" id="PTHR43173">
    <property type="entry name" value="ABC1 FAMILY PROTEIN"/>
    <property type="match status" value="1"/>
</dbReference>
<dbReference type="CDD" id="cd05121">
    <property type="entry name" value="ABC1_ADCK3-like"/>
    <property type="match status" value="1"/>
</dbReference>
<proteinExistence type="predicted"/>
<feature type="domain" description="ABC1 atypical kinase-like" evidence="2">
    <location>
        <begin position="154"/>
        <end position="402"/>
    </location>
</feature>
<organism evidence="3">
    <name type="scientific">Calcidiscus leptoporus</name>
    <dbReference type="NCBI Taxonomy" id="127549"/>
    <lineage>
        <taxon>Eukaryota</taxon>
        <taxon>Haptista</taxon>
        <taxon>Haptophyta</taxon>
        <taxon>Prymnesiophyceae</taxon>
        <taxon>Coccolithales</taxon>
        <taxon>Calcidiscaceae</taxon>
        <taxon>Calcidiscus</taxon>
    </lineage>
</organism>
<protein>
    <recommendedName>
        <fullName evidence="2">ABC1 atypical kinase-like domain-containing protein</fullName>
    </recommendedName>
</protein>
<gene>
    <name evidence="3" type="ORF">CLEP1334_LOCUS17397</name>
</gene>
<dbReference type="InterPro" id="IPR011009">
    <property type="entry name" value="Kinase-like_dom_sf"/>
</dbReference>
<accession>A0A7S0J6X4</accession>
<feature type="signal peptide" evidence="1">
    <location>
        <begin position="1"/>
        <end position="21"/>
    </location>
</feature>
<feature type="chain" id="PRO_5031263254" description="ABC1 atypical kinase-like domain-containing protein" evidence="1">
    <location>
        <begin position="22"/>
        <end position="588"/>
    </location>
</feature>
<reference evidence="3" key="1">
    <citation type="submission" date="2021-01" db="EMBL/GenBank/DDBJ databases">
        <authorList>
            <person name="Corre E."/>
            <person name="Pelletier E."/>
            <person name="Niang G."/>
            <person name="Scheremetjew M."/>
            <person name="Finn R."/>
            <person name="Kale V."/>
            <person name="Holt S."/>
            <person name="Cochrane G."/>
            <person name="Meng A."/>
            <person name="Brown T."/>
            <person name="Cohen L."/>
        </authorList>
    </citation>
    <scope>NUCLEOTIDE SEQUENCE</scope>
    <source>
        <strain evidence="3">RCC1130</strain>
    </source>
</reference>
<dbReference type="InterPro" id="IPR051130">
    <property type="entry name" value="Mito_struct-func_regulator"/>
</dbReference>
<evidence type="ECO:0000259" key="2">
    <source>
        <dbReference type="Pfam" id="PF03109"/>
    </source>
</evidence>
<keyword evidence="1" id="KW-0732">Signal</keyword>
<dbReference type="Pfam" id="PF03109">
    <property type="entry name" value="ABC1"/>
    <property type="match status" value="1"/>
</dbReference>
<sequence length="588" mass="63293">MLGSGRARLVLLLASLAQARALAPFPRAAALQRSPPVVASAIEPPLTGRERVVRALTFWSKVVPILAAYKVAEEGLTASSGVSAASRSLLVALGVTLPQGAGEADVYTKIHEWGSERLEGAIKQLKGFYVKTGQVISTRVDLFPEQYTSRLASLQDDLDPMPVEVVREVVQRELLLGDPLESIFAEFDETPLGSASIAQVHRAVLLDGREVAVKVQRPNCEPKLLGDIANLKSFSQKLASALPIDYYTVFCELERALQGELDFLMEAQSAMKVYASVSHKVDGSYTDPAVRVPLPVQGLASRRVLVMDFIKGTPLNRLPEEMAKRGIEPGGPEAKVAGRRILAQLTEAFGRMILGAGFIHGDPHPGNIFVMEGAQVALIDCGQVKQLPSSLRVSIAEALLLVREWQVTGGSEALVRTARGAFAEFGVTFLDDAPPEAAAALALLLFGDAEEPMPGRFSASELSDSSPLKCIASFPQELVLLGRATILIKGISKRLGLKWSLAEKWEPLAKQALECGADGCTMPTWSATTPARTVPGNVAAERLRFREVLRSYGGSGKLLRKWVVEKVGGAMPTRLKRLAVATIANRIE</sequence>
<dbReference type="EMBL" id="HBER01034476">
    <property type="protein sequence ID" value="CAD8542111.1"/>
    <property type="molecule type" value="Transcribed_RNA"/>
</dbReference>
<name>A0A7S0J6X4_9EUKA</name>
<evidence type="ECO:0000313" key="3">
    <source>
        <dbReference type="EMBL" id="CAD8542111.1"/>
    </source>
</evidence>
<dbReference type="AlphaFoldDB" id="A0A7S0J6X4"/>
<dbReference type="InterPro" id="IPR004147">
    <property type="entry name" value="ABC1_dom"/>
</dbReference>
<dbReference type="PANTHER" id="PTHR43173:SF12">
    <property type="entry name" value="PROTEIN KINASE SUPERFAMILY PROTEIN"/>
    <property type="match status" value="1"/>
</dbReference>